<evidence type="ECO:0000313" key="2">
    <source>
        <dbReference type="Proteomes" id="UP000488299"/>
    </source>
</evidence>
<dbReference type="SUPFAM" id="SSF88723">
    <property type="entry name" value="PIN domain-like"/>
    <property type="match status" value="1"/>
</dbReference>
<dbReference type="InterPro" id="IPR029060">
    <property type="entry name" value="PIN-like_dom_sf"/>
</dbReference>
<protein>
    <recommendedName>
        <fullName evidence="3">PIN domain-containing protein</fullName>
    </recommendedName>
</protein>
<evidence type="ECO:0008006" key="3">
    <source>
        <dbReference type="Google" id="ProtNLM"/>
    </source>
</evidence>
<evidence type="ECO:0000313" key="1">
    <source>
        <dbReference type="EMBL" id="KAB7725981.1"/>
    </source>
</evidence>
<dbReference type="EMBL" id="WELI01000018">
    <property type="protein sequence ID" value="KAB7725981.1"/>
    <property type="molecule type" value="Genomic_DNA"/>
</dbReference>
<reference evidence="1 2" key="1">
    <citation type="submission" date="2019-10" db="EMBL/GenBank/DDBJ databases">
        <title>Rudanella paleaurantiibacter sp. nov., isolated from sludge.</title>
        <authorList>
            <person name="Xu S.Q."/>
        </authorList>
    </citation>
    <scope>NUCLEOTIDE SEQUENCE [LARGE SCALE GENOMIC DNA]</scope>
    <source>
        <strain evidence="1 2">HX-22-17</strain>
    </source>
</reference>
<organism evidence="1 2">
    <name type="scientific">Rudanella paleaurantiibacter</name>
    <dbReference type="NCBI Taxonomy" id="2614655"/>
    <lineage>
        <taxon>Bacteria</taxon>
        <taxon>Pseudomonadati</taxon>
        <taxon>Bacteroidota</taxon>
        <taxon>Cytophagia</taxon>
        <taxon>Cytophagales</taxon>
        <taxon>Cytophagaceae</taxon>
        <taxon>Rudanella</taxon>
    </lineage>
</organism>
<sequence length="134" mass="15442">MIYFSTDVLVNYHVEQVPVQHQQARHLYQQAIQRGQAFISLLTLNELVFVLTQLHVDEHDIALKMSKYHALTPAGVSAEHFKRAVQLAERVGFGHITECLHTAIAESHCHELYTYNRPVFTRIQPYSPLNIVCF</sequence>
<name>A0A7J5TSA8_9BACT</name>
<proteinExistence type="predicted"/>
<dbReference type="RefSeq" id="WP_152127031.1">
    <property type="nucleotide sequence ID" value="NZ_WELI01000018.1"/>
</dbReference>
<accession>A0A7J5TSA8</accession>
<comment type="caution">
    <text evidence="1">The sequence shown here is derived from an EMBL/GenBank/DDBJ whole genome shotgun (WGS) entry which is preliminary data.</text>
</comment>
<keyword evidence="2" id="KW-1185">Reference proteome</keyword>
<dbReference type="AlphaFoldDB" id="A0A7J5TSA8"/>
<dbReference type="Gene3D" id="3.40.50.1010">
    <property type="entry name" value="5'-nuclease"/>
    <property type="match status" value="1"/>
</dbReference>
<gene>
    <name evidence="1" type="ORF">F5984_25320</name>
</gene>
<dbReference type="Proteomes" id="UP000488299">
    <property type="component" value="Unassembled WGS sequence"/>
</dbReference>